<dbReference type="AlphaFoldDB" id="A0A7K1GC79"/>
<dbReference type="InterPro" id="IPR001789">
    <property type="entry name" value="Sig_transdc_resp-reg_receiver"/>
</dbReference>
<evidence type="ECO:0000259" key="2">
    <source>
        <dbReference type="PROSITE" id="PS50110"/>
    </source>
</evidence>
<dbReference type="PROSITE" id="PS50110">
    <property type="entry name" value="RESPONSE_REGULATORY"/>
    <property type="match status" value="1"/>
</dbReference>
<dbReference type="SUPFAM" id="SSF52172">
    <property type="entry name" value="CheY-like"/>
    <property type="match status" value="1"/>
</dbReference>
<dbReference type="Gene3D" id="3.40.50.2300">
    <property type="match status" value="1"/>
</dbReference>
<evidence type="ECO:0000313" key="4">
    <source>
        <dbReference type="EMBL" id="MTE26014.1"/>
    </source>
</evidence>
<dbReference type="SMART" id="SM00850">
    <property type="entry name" value="LytTR"/>
    <property type="match status" value="1"/>
</dbReference>
<feature type="domain" description="Response regulatory" evidence="2">
    <location>
        <begin position="5"/>
        <end position="116"/>
    </location>
</feature>
<dbReference type="Gene3D" id="2.40.50.1020">
    <property type="entry name" value="LytTr DNA-binding domain"/>
    <property type="match status" value="1"/>
</dbReference>
<evidence type="ECO:0000256" key="1">
    <source>
        <dbReference type="PROSITE-ProRule" id="PRU00169"/>
    </source>
</evidence>
<dbReference type="GO" id="GO:0000156">
    <property type="term" value="F:phosphorelay response regulator activity"/>
    <property type="evidence" value="ECO:0007669"/>
    <property type="project" value="TreeGrafter"/>
</dbReference>
<gene>
    <name evidence="4" type="ORF">F1003_03625</name>
</gene>
<dbReference type="InterPro" id="IPR051271">
    <property type="entry name" value="2C-system_Tx_regulators"/>
</dbReference>
<dbReference type="Pfam" id="PF00072">
    <property type="entry name" value="Response_reg"/>
    <property type="match status" value="1"/>
</dbReference>
<evidence type="ECO:0000313" key="5">
    <source>
        <dbReference type="Proteomes" id="UP000447545"/>
    </source>
</evidence>
<keyword evidence="1" id="KW-0597">Phosphoprotein</keyword>
<feature type="domain" description="HTH LytTR-type" evidence="3">
    <location>
        <begin position="137"/>
        <end position="235"/>
    </location>
</feature>
<organism evidence="4 5">
    <name type="scientific">Winogradskyella ouciana</name>
    <dbReference type="NCBI Taxonomy" id="2608631"/>
    <lineage>
        <taxon>Bacteria</taxon>
        <taxon>Pseudomonadati</taxon>
        <taxon>Bacteroidota</taxon>
        <taxon>Flavobacteriia</taxon>
        <taxon>Flavobacteriales</taxon>
        <taxon>Flavobacteriaceae</taxon>
        <taxon>Winogradskyella</taxon>
    </lineage>
</organism>
<dbReference type="EMBL" id="WJYA01000003">
    <property type="protein sequence ID" value="MTE26014.1"/>
    <property type="molecule type" value="Genomic_DNA"/>
</dbReference>
<dbReference type="RefSeq" id="WP_155087852.1">
    <property type="nucleotide sequence ID" value="NZ_OZ260095.1"/>
</dbReference>
<feature type="modified residue" description="4-aspartylphosphate" evidence="1">
    <location>
        <position position="56"/>
    </location>
</feature>
<keyword evidence="5" id="KW-1185">Reference proteome</keyword>
<dbReference type="GO" id="GO:0003677">
    <property type="term" value="F:DNA binding"/>
    <property type="evidence" value="ECO:0007669"/>
    <property type="project" value="InterPro"/>
</dbReference>
<reference evidence="4 5" key="1">
    <citation type="submission" date="2019-11" db="EMBL/GenBank/DDBJ databases">
        <title>Winogradskyella ouciana sp. nov., isolated from the hadal seawater of the Mariana Trench.</title>
        <authorList>
            <person name="Liu R."/>
        </authorList>
    </citation>
    <scope>NUCLEOTIDE SEQUENCE [LARGE SCALE GENOMIC DNA]</scope>
    <source>
        <strain evidence="4 5">ZXX205</strain>
    </source>
</reference>
<dbReference type="Proteomes" id="UP000447545">
    <property type="component" value="Unassembled WGS sequence"/>
</dbReference>
<protein>
    <submittedName>
        <fullName evidence="4">Response regulator</fullName>
    </submittedName>
</protein>
<dbReference type="InterPro" id="IPR011006">
    <property type="entry name" value="CheY-like_superfamily"/>
</dbReference>
<evidence type="ECO:0000259" key="3">
    <source>
        <dbReference type="PROSITE" id="PS50930"/>
    </source>
</evidence>
<dbReference type="Pfam" id="PF04397">
    <property type="entry name" value="LytTR"/>
    <property type="match status" value="1"/>
</dbReference>
<dbReference type="InterPro" id="IPR007492">
    <property type="entry name" value="LytTR_DNA-bd_dom"/>
</dbReference>
<dbReference type="SMART" id="SM00448">
    <property type="entry name" value="REC"/>
    <property type="match status" value="1"/>
</dbReference>
<accession>A0A7K1GC79</accession>
<comment type="caution">
    <text evidence="4">The sequence shown here is derived from an EMBL/GenBank/DDBJ whole genome shotgun (WGS) entry which is preliminary data.</text>
</comment>
<dbReference type="PROSITE" id="PS50930">
    <property type="entry name" value="HTH_LYTTR"/>
    <property type="match status" value="1"/>
</dbReference>
<dbReference type="PANTHER" id="PTHR45526">
    <property type="entry name" value="TRANSCRIPTIONAL REGULATORY PROTEIN DPIA"/>
    <property type="match status" value="1"/>
</dbReference>
<dbReference type="PANTHER" id="PTHR45526:SF1">
    <property type="entry name" value="TRANSCRIPTIONAL REGULATORY PROTEIN DCUR-RELATED"/>
    <property type="match status" value="1"/>
</dbReference>
<sequence length="236" mass="27743">MKKINCIIVDDEPLARDVIENYILRVESVNLIASCKNVYEAFNSLQKHKIDLIFLDVHMPEINGIDFLRELNQSPAVIFTTAHLDYAAKSYDLGAIDYLVKPIEFTRFLKAISRVFKHIDYPVTIDNKHSNQSEDFIYLKTEKKLQKIFLKDILYIESSNNYIKVKITDREVIAHKKISEIYDSLPKHKFIRVHRSYIISIDHIDSFSPVEIEIKKFKIPVGRKYRENVKTQLGYY</sequence>
<proteinExistence type="predicted"/>
<name>A0A7K1GC79_9FLAO</name>